<feature type="region of interest" description="Disordered" evidence="6">
    <location>
        <begin position="1"/>
        <end position="20"/>
    </location>
</feature>
<proteinExistence type="inferred from homology"/>
<dbReference type="Gene3D" id="1.10.10.10">
    <property type="entry name" value="Winged helix-like DNA-binding domain superfamily/Winged helix DNA-binding domain"/>
    <property type="match status" value="1"/>
</dbReference>
<accession>A0A9X8GRT6</accession>
<protein>
    <submittedName>
        <fullName evidence="8">Sigma-70 family RNA polymerase sigma factor</fullName>
    </submittedName>
</protein>
<name>A0A9X8GRT6_9BURK</name>
<dbReference type="InterPro" id="IPR013325">
    <property type="entry name" value="RNA_pol_sigma_r2"/>
</dbReference>
<dbReference type="SUPFAM" id="SSF88946">
    <property type="entry name" value="Sigma2 domain of RNA polymerase sigma factors"/>
    <property type="match status" value="1"/>
</dbReference>
<dbReference type="AlphaFoldDB" id="A0A9X8GRT6"/>
<dbReference type="GO" id="GO:0003677">
    <property type="term" value="F:DNA binding"/>
    <property type="evidence" value="ECO:0007669"/>
    <property type="project" value="UniProtKB-KW"/>
</dbReference>
<dbReference type="PANTHER" id="PTHR43133:SF8">
    <property type="entry name" value="RNA POLYMERASE SIGMA FACTOR HI_1459-RELATED"/>
    <property type="match status" value="1"/>
</dbReference>
<keyword evidence="9" id="KW-1185">Reference proteome</keyword>
<dbReference type="Pfam" id="PF04542">
    <property type="entry name" value="Sigma70_r2"/>
    <property type="match status" value="1"/>
</dbReference>
<dbReference type="EMBL" id="QXMN01000196">
    <property type="protein sequence ID" value="RIX71049.1"/>
    <property type="molecule type" value="Genomic_DNA"/>
</dbReference>
<evidence type="ECO:0000256" key="3">
    <source>
        <dbReference type="ARBA" id="ARBA00023082"/>
    </source>
</evidence>
<evidence type="ECO:0000256" key="4">
    <source>
        <dbReference type="ARBA" id="ARBA00023125"/>
    </source>
</evidence>
<keyword evidence="5" id="KW-0804">Transcription</keyword>
<dbReference type="InterPro" id="IPR013324">
    <property type="entry name" value="RNA_pol_sigma_r3/r4-like"/>
</dbReference>
<dbReference type="NCBIfam" id="TIGR02937">
    <property type="entry name" value="sigma70-ECF"/>
    <property type="match status" value="1"/>
</dbReference>
<dbReference type="InterPro" id="IPR007627">
    <property type="entry name" value="RNA_pol_sigma70_r2"/>
</dbReference>
<comment type="caution">
    <text evidence="8">The sequence shown here is derived from an EMBL/GenBank/DDBJ whole genome shotgun (WGS) entry which is preliminary data.</text>
</comment>
<evidence type="ECO:0000259" key="7">
    <source>
        <dbReference type="Pfam" id="PF04542"/>
    </source>
</evidence>
<dbReference type="Gene3D" id="1.10.1740.10">
    <property type="match status" value="1"/>
</dbReference>
<dbReference type="InterPro" id="IPR036388">
    <property type="entry name" value="WH-like_DNA-bd_sf"/>
</dbReference>
<comment type="similarity">
    <text evidence="1">Belongs to the sigma-70 factor family. ECF subfamily.</text>
</comment>
<evidence type="ECO:0000313" key="8">
    <source>
        <dbReference type="EMBL" id="RIX71049.1"/>
    </source>
</evidence>
<dbReference type="PANTHER" id="PTHR43133">
    <property type="entry name" value="RNA POLYMERASE ECF-TYPE SIGMA FACTO"/>
    <property type="match status" value="1"/>
</dbReference>
<dbReference type="InterPro" id="IPR014284">
    <property type="entry name" value="RNA_pol_sigma-70_dom"/>
</dbReference>
<evidence type="ECO:0000256" key="2">
    <source>
        <dbReference type="ARBA" id="ARBA00023015"/>
    </source>
</evidence>
<keyword evidence="4" id="KW-0238">DNA-binding</keyword>
<dbReference type="GO" id="GO:0006352">
    <property type="term" value="P:DNA-templated transcription initiation"/>
    <property type="evidence" value="ECO:0007669"/>
    <property type="project" value="InterPro"/>
</dbReference>
<dbReference type="Proteomes" id="UP000265619">
    <property type="component" value="Unassembled WGS sequence"/>
</dbReference>
<dbReference type="InterPro" id="IPR039425">
    <property type="entry name" value="RNA_pol_sigma-70-like"/>
</dbReference>
<gene>
    <name evidence="8" type="ORF">D3H34_32425</name>
</gene>
<sequence>MKRDFMPGEGGPQAPAAAGDQLSQLYARWSAPLARMMRRYFGSAAEVEDATQEVFARLAATGKAIAPGDEQPYLRRAARNVAIDGWRKSAQREGLQRVALEEDSDEPDLHTEAGHTDAHAGHNQLLGRLDQAIQELPARQREACTLHRIEGHTVEE</sequence>
<reference evidence="8 9" key="1">
    <citation type="submission" date="2018-09" db="EMBL/GenBank/DDBJ databases">
        <title>Acidovorax cavernicola nov. sp. isolated from Gruta de las Maravillas (Aracena, Spain).</title>
        <authorList>
            <person name="Jurado V."/>
            <person name="Gutierrez-Patricio S."/>
            <person name="Gonzalez-Pimentel J.L."/>
            <person name="Miller A.Z."/>
            <person name="Laiz L."/>
            <person name="Saiz-Jimenez C."/>
        </authorList>
    </citation>
    <scope>NUCLEOTIDE SEQUENCE [LARGE SCALE GENOMIC DNA]</scope>
    <source>
        <strain evidence="8 9">1011MAR4D40.2</strain>
    </source>
</reference>
<organism evidence="8 9">
    <name type="scientific">Acidovorax cavernicola</name>
    <dbReference type="NCBI Taxonomy" id="1675792"/>
    <lineage>
        <taxon>Bacteria</taxon>
        <taxon>Pseudomonadati</taxon>
        <taxon>Pseudomonadota</taxon>
        <taxon>Betaproteobacteria</taxon>
        <taxon>Burkholderiales</taxon>
        <taxon>Comamonadaceae</taxon>
        <taxon>Acidovorax</taxon>
    </lineage>
</organism>
<feature type="compositionally biased region" description="Basic and acidic residues" evidence="6">
    <location>
        <begin position="107"/>
        <end position="120"/>
    </location>
</feature>
<feature type="region of interest" description="Disordered" evidence="6">
    <location>
        <begin position="99"/>
        <end position="125"/>
    </location>
</feature>
<keyword evidence="2" id="KW-0805">Transcription regulation</keyword>
<dbReference type="GO" id="GO:0016987">
    <property type="term" value="F:sigma factor activity"/>
    <property type="evidence" value="ECO:0007669"/>
    <property type="project" value="UniProtKB-KW"/>
</dbReference>
<feature type="domain" description="RNA polymerase sigma-70 region 2" evidence="7">
    <location>
        <begin position="25"/>
        <end position="90"/>
    </location>
</feature>
<evidence type="ECO:0000256" key="5">
    <source>
        <dbReference type="ARBA" id="ARBA00023163"/>
    </source>
</evidence>
<dbReference type="RefSeq" id="WP_167481321.1">
    <property type="nucleotide sequence ID" value="NZ_QXMN01000196.1"/>
</dbReference>
<evidence type="ECO:0000256" key="6">
    <source>
        <dbReference type="SAM" id="MobiDB-lite"/>
    </source>
</evidence>
<dbReference type="SUPFAM" id="SSF88659">
    <property type="entry name" value="Sigma3 and sigma4 domains of RNA polymerase sigma factors"/>
    <property type="match status" value="1"/>
</dbReference>
<feature type="non-terminal residue" evidence="8">
    <location>
        <position position="156"/>
    </location>
</feature>
<evidence type="ECO:0000256" key="1">
    <source>
        <dbReference type="ARBA" id="ARBA00010641"/>
    </source>
</evidence>
<keyword evidence="3" id="KW-0731">Sigma factor</keyword>
<evidence type="ECO:0000313" key="9">
    <source>
        <dbReference type="Proteomes" id="UP000265619"/>
    </source>
</evidence>